<dbReference type="OrthoDB" id="5272396at2759"/>
<name>A0A2T2NKZ2_CORCC</name>
<gene>
    <name evidence="1" type="ORF">BS50DRAFT_621831</name>
</gene>
<evidence type="ECO:0000313" key="2">
    <source>
        <dbReference type="Proteomes" id="UP000240883"/>
    </source>
</evidence>
<sequence length="273" mass="32058">MDPQPYSDLRWIQSHKEIPHRVGFLDLPRELRDVIYELAFRVPGAIFIFDKEPSRHQALIRGTIVKYKDAGPSEPQRVGKRVPIALMRTCKQIHVESSDVLYGRNVFQMFMARVNFSATYDPLVRSIVFMIEPDHRIYADDLDTVGYWWKRRVWTDIVDRSMTLLNRFPNLKSLTFPIKSGRLGSKFGITWRPAFLAWENKTREQRISLAAAWMRAKCSFANDRMREVLHLELVPAPSISKDELVGSRFILEEDDDDWSPEEFYEAFEKMKTL</sequence>
<accession>A0A2T2NKZ2</accession>
<dbReference type="PANTHER" id="PTHR42085">
    <property type="entry name" value="F-BOX DOMAIN-CONTAINING PROTEIN"/>
    <property type="match status" value="1"/>
</dbReference>
<dbReference type="EMBL" id="KZ678136">
    <property type="protein sequence ID" value="PSN66093.1"/>
    <property type="molecule type" value="Genomic_DNA"/>
</dbReference>
<dbReference type="PANTHER" id="PTHR42085:SF2">
    <property type="entry name" value="F-BOX DOMAIN-CONTAINING PROTEIN"/>
    <property type="match status" value="1"/>
</dbReference>
<protein>
    <submittedName>
        <fullName evidence="1">Uncharacterized protein</fullName>
    </submittedName>
</protein>
<evidence type="ECO:0000313" key="1">
    <source>
        <dbReference type="EMBL" id="PSN66093.1"/>
    </source>
</evidence>
<proteinExistence type="predicted"/>
<reference evidence="1 2" key="1">
    <citation type="journal article" date="2018" name="Front. Microbiol.">
        <title>Genome-Wide Analysis of Corynespora cassiicola Leaf Fall Disease Putative Effectors.</title>
        <authorList>
            <person name="Lopez D."/>
            <person name="Ribeiro S."/>
            <person name="Label P."/>
            <person name="Fumanal B."/>
            <person name="Venisse J.S."/>
            <person name="Kohler A."/>
            <person name="de Oliveira R.R."/>
            <person name="Labutti K."/>
            <person name="Lipzen A."/>
            <person name="Lail K."/>
            <person name="Bauer D."/>
            <person name="Ohm R.A."/>
            <person name="Barry K.W."/>
            <person name="Spatafora J."/>
            <person name="Grigoriev I.V."/>
            <person name="Martin F.M."/>
            <person name="Pujade-Renaud V."/>
        </authorList>
    </citation>
    <scope>NUCLEOTIDE SEQUENCE [LARGE SCALE GENOMIC DNA]</scope>
    <source>
        <strain evidence="1 2">Philippines</strain>
    </source>
</reference>
<dbReference type="Proteomes" id="UP000240883">
    <property type="component" value="Unassembled WGS sequence"/>
</dbReference>
<keyword evidence="2" id="KW-1185">Reference proteome</keyword>
<dbReference type="AlphaFoldDB" id="A0A2T2NKZ2"/>
<organism evidence="1 2">
    <name type="scientific">Corynespora cassiicola Philippines</name>
    <dbReference type="NCBI Taxonomy" id="1448308"/>
    <lineage>
        <taxon>Eukaryota</taxon>
        <taxon>Fungi</taxon>
        <taxon>Dikarya</taxon>
        <taxon>Ascomycota</taxon>
        <taxon>Pezizomycotina</taxon>
        <taxon>Dothideomycetes</taxon>
        <taxon>Pleosporomycetidae</taxon>
        <taxon>Pleosporales</taxon>
        <taxon>Corynesporascaceae</taxon>
        <taxon>Corynespora</taxon>
    </lineage>
</organism>
<dbReference type="InterPro" id="IPR038883">
    <property type="entry name" value="AN11006-like"/>
</dbReference>